<dbReference type="Gene3D" id="2.60.40.10">
    <property type="entry name" value="Immunoglobulins"/>
    <property type="match status" value="1"/>
</dbReference>
<gene>
    <name evidence="2" type="ORF">NCTC11091_00545</name>
</gene>
<dbReference type="Proteomes" id="UP000255193">
    <property type="component" value="Unassembled WGS sequence"/>
</dbReference>
<accession>A0A378Q2A6</accession>
<feature type="chain" id="PRO_5016772817" description="SD-repeat containing protein B domain-containing protein" evidence="1">
    <location>
        <begin position="23"/>
        <end position="614"/>
    </location>
</feature>
<sequence length="614" mass="65459">MKQLGKVGVVLLAWACGSSVWAAVSGLGTFTLDGGTSVPISQGGSVSGRYVAADGGGTGRFTLTMNASNGYTLPATVTGGSNGLMIFNDQNNNSNDKFSYTLSLTPDNPTLINTVKITQTPTGYSQVDGNSELARQTLSYTNDAATGSTAVATVAANPAVPLFYNAMGDMFMGQVGERRTGLLGLNFFTQRLYSQSFISNVSQSEPQLRVDSNTSFYFYRLPDFAPLTGTASTSGNKYSTNNTVTFMPNSDTTWFVKNEIPLNYDSAYGGVPSNPTTINELAALTNLTKPIALTEGSTIASGSSYLSYGVENVSSKYIINVKNPKSVTLNYQGIMIGSSNSKQSTKAVGETANEFITFGIESTAPKYYIAGKVFNDTNKNAQLDANESGIAGARIALTDCNGKNLAVGNNSANPTTSAADGGYSFILDSLPTNKNVCLVETNPPDYPSDTTKNTIALTLASDKYEYKNHHFGDTTKENGLLVLEKYHQIVDCNTPSLRALDGGFVQSVLTAKGQTQCIAYRIKASNTGTLPLDRVVITDKLPNDRGRISTLRATPMAKLCIGGVLDDHCSNTRVQANVDNTGITTISTQPFMLAPRGQTNSTAYLYFNTLYQIR</sequence>
<dbReference type="SUPFAM" id="SSF117074">
    <property type="entry name" value="Hypothetical protein PA1324"/>
    <property type="match status" value="1"/>
</dbReference>
<organism evidence="2 3">
    <name type="scientific">Faucicola atlantae</name>
    <dbReference type="NCBI Taxonomy" id="34059"/>
    <lineage>
        <taxon>Bacteria</taxon>
        <taxon>Pseudomonadati</taxon>
        <taxon>Pseudomonadota</taxon>
        <taxon>Gammaproteobacteria</taxon>
        <taxon>Moraxellales</taxon>
        <taxon>Moraxellaceae</taxon>
        <taxon>Faucicola</taxon>
    </lineage>
</organism>
<feature type="signal peptide" evidence="1">
    <location>
        <begin position="1"/>
        <end position="22"/>
    </location>
</feature>
<dbReference type="AlphaFoldDB" id="A0A378Q2A6"/>
<dbReference type="EMBL" id="UGQA01000001">
    <property type="protein sequence ID" value="STY94775.1"/>
    <property type="molecule type" value="Genomic_DNA"/>
</dbReference>
<dbReference type="InterPro" id="IPR013783">
    <property type="entry name" value="Ig-like_fold"/>
</dbReference>
<name>A0A378Q2A6_9GAMM</name>
<evidence type="ECO:0000256" key="1">
    <source>
        <dbReference type="SAM" id="SignalP"/>
    </source>
</evidence>
<evidence type="ECO:0000313" key="2">
    <source>
        <dbReference type="EMBL" id="STY94775.1"/>
    </source>
</evidence>
<evidence type="ECO:0000313" key="3">
    <source>
        <dbReference type="Proteomes" id="UP000255193"/>
    </source>
</evidence>
<protein>
    <recommendedName>
        <fullName evidence="4">SD-repeat containing protein B domain-containing protein</fullName>
    </recommendedName>
</protein>
<dbReference type="RefSeq" id="WP_067059212.1">
    <property type="nucleotide sequence ID" value="NZ_MXAO01000072.1"/>
</dbReference>
<evidence type="ECO:0008006" key="4">
    <source>
        <dbReference type="Google" id="ProtNLM"/>
    </source>
</evidence>
<keyword evidence="1" id="KW-0732">Signal</keyword>
<reference evidence="2 3" key="1">
    <citation type="submission" date="2018-06" db="EMBL/GenBank/DDBJ databases">
        <authorList>
            <consortium name="Pathogen Informatics"/>
            <person name="Doyle S."/>
        </authorList>
    </citation>
    <scope>NUCLEOTIDE SEQUENCE [LARGE SCALE GENOMIC DNA]</scope>
    <source>
        <strain evidence="2 3">NCTC11091</strain>
    </source>
</reference>
<proteinExistence type="predicted"/>